<name>A0A1M4TKL2_9BACL</name>
<reference evidence="1 2" key="1">
    <citation type="submission" date="2016-11" db="EMBL/GenBank/DDBJ databases">
        <authorList>
            <person name="Jaros S."/>
            <person name="Januszkiewicz K."/>
            <person name="Wedrychowicz H."/>
        </authorList>
    </citation>
    <scope>NUCLEOTIDE SEQUENCE [LARGE SCALE GENOMIC DNA]</scope>
    <source>
        <strain evidence="1 2">DSM 44666</strain>
    </source>
</reference>
<accession>A0A1M4TKL2</accession>
<dbReference type="AlphaFoldDB" id="A0A1M4TKL2"/>
<evidence type="ECO:0000313" key="2">
    <source>
        <dbReference type="Proteomes" id="UP000184476"/>
    </source>
</evidence>
<protein>
    <submittedName>
        <fullName evidence="1">Uncharacterized protein</fullName>
    </submittedName>
</protein>
<dbReference type="STRING" id="112248.SAMN05444392_101513"/>
<evidence type="ECO:0000313" key="1">
    <source>
        <dbReference type="EMBL" id="SHE45052.1"/>
    </source>
</evidence>
<sequence>MHPRMIRWVVYIVIFCLLASSLAAAISSFVL</sequence>
<proteinExistence type="predicted"/>
<keyword evidence="2" id="KW-1185">Reference proteome</keyword>
<organism evidence="1 2">
    <name type="scientific">Seinonella peptonophila</name>
    <dbReference type="NCBI Taxonomy" id="112248"/>
    <lineage>
        <taxon>Bacteria</taxon>
        <taxon>Bacillati</taxon>
        <taxon>Bacillota</taxon>
        <taxon>Bacilli</taxon>
        <taxon>Bacillales</taxon>
        <taxon>Thermoactinomycetaceae</taxon>
        <taxon>Seinonella</taxon>
    </lineage>
</organism>
<dbReference type="Proteomes" id="UP000184476">
    <property type="component" value="Unassembled WGS sequence"/>
</dbReference>
<dbReference type="EMBL" id="FQVL01000001">
    <property type="protein sequence ID" value="SHE45052.1"/>
    <property type="molecule type" value="Genomic_DNA"/>
</dbReference>
<gene>
    <name evidence="1" type="ORF">SAMN05444392_101513</name>
</gene>